<keyword evidence="3" id="KW-1185">Reference proteome</keyword>
<feature type="transmembrane region" description="Helical" evidence="1">
    <location>
        <begin position="6"/>
        <end position="23"/>
    </location>
</feature>
<keyword evidence="1" id="KW-0472">Membrane</keyword>
<accession>A0ABR5DLH2</accession>
<keyword evidence="1" id="KW-1133">Transmembrane helix</keyword>
<keyword evidence="1" id="KW-0812">Transmembrane</keyword>
<feature type="transmembrane region" description="Helical" evidence="1">
    <location>
        <begin position="30"/>
        <end position="51"/>
    </location>
</feature>
<sequence length="84" mass="8809">MLSAFYIMAFATTNFAFAIYILASALTNNCLALTLLALALTNIAPAFIIVPSALKKVLVLSANFAALVVISGVDSFLLTKIVSP</sequence>
<evidence type="ECO:0000256" key="1">
    <source>
        <dbReference type="SAM" id="Phobius"/>
    </source>
</evidence>
<gene>
    <name evidence="2" type="ORF">MB09_00155</name>
</gene>
<dbReference type="Proteomes" id="UP000033497">
    <property type="component" value="Unassembled WGS sequence"/>
</dbReference>
<evidence type="ECO:0000313" key="2">
    <source>
        <dbReference type="EMBL" id="KJJ39639.1"/>
    </source>
</evidence>
<comment type="caution">
    <text evidence="2">The sequence shown here is derived from an EMBL/GenBank/DDBJ whole genome shotgun (WGS) entry which is preliminary data.</text>
</comment>
<proteinExistence type="predicted"/>
<reference evidence="2 3" key="1">
    <citation type="submission" date="2014-10" db="EMBL/GenBank/DDBJ databases">
        <title>Genome sequencing of Vitellibacter vladivostokensis KMM 3516.</title>
        <authorList>
            <person name="Thevarajoo S."/>
            <person name="Selvaratnam C."/>
            <person name="Goh K.M."/>
            <person name="Chong C.S."/>
        </authorList>
    </citation>
    <scope>NUCLEOTIDE SEQUENCE [LARGE SCALE GENOMIC DNA]</scope>
    <source>
        <strain evidence="2 3">KMM 3516</strain>
    </source>
</reference>
<name>A0ABR5DLH2_9FLAO</name>
<protein>
    <submittedName>
        <fullName evidence="2">Uncharacterized protein</fullName>
    </submittedName>
</protein>
<dbReference type="EMBL" id="JSVU01000001">
    <property type="protein sequence ID" value="KJJ39639.1"/>
    <property type="molecule type" value="Genomic_DNA"/>
</dbReference>
<organism evidence="2 3">
    <name type="scientific">Aequorivita vladivostokensis</name>
    <dbReference type="NCBI Taxonomy" id="171194"/>
    <lineage>
        <taxon>Bacteria</taxon>
        <taxon>Pseudomonadati</taxon>
        <taxon>Bacteroidota</taxon>
        <taxon>Flavobacteriia</taxon>
        <taxon>Flavobacteriales</taxon>
        <taxon>Flavobacteriaceae</taxon>
        <taxon>Aequorivita</taxon>
    </lineage>
</organism>
<evidence type="ECO:0000313" key="3">
    <source>
        <dbReference type="Proteomes" id="UP000033497"/>
    </source>
</evidence>
<feature type="transmembrane region" description="Helical" evidence="1">
    <location>
        <begin position="57"/>
        <end position="78"/>
    </location>
</feature>